<dbReference type="PANTHER" id="PTHR38793:SF3">
    <property type="entry name" value="SMODS AND SLOG-ASSOCIATING 2TM EFFECTOR DOMAIN-CONTAINING PROTEIN"/>
    <property type="match status" value="1"/>
</dbReference>
<evidence type="ECO:0000313" key="3">
    <source>
        <dbReference type="EMBL" id="KIN01162.1"/>
    </source>
</evidence>
<feature type="transmembrane region" description="Helical" evidence="1">
    <location>
        <begin position="50"/>
        <end position="73"/>
    </location>
</feature>
<dbReference type="HOGENOM" id="CLU_058667_2_0_1"/>
<evidence type="ECO:0000313" key="4">
    <source>
        <dbReference type="Proteomes" id="UP000054321"/>
    </source>
</evidence>
<proteinExistence type="predicted"/>
<dbReference type="EMBL" id="KN832876">
    <property type="protein sequence ID" value="KIN01162.1"/>
    <property type="molecule type" value="Genomic_DNA"/>
</dbReference>
<keyword evidence="4" id="KW-1185">Reference proteome</keyword>
<feature type="non-terminal residue" evidence="3">
    <location>
        <position position="172"/>
    </location>
</feature>
<sequence length="172" mass="19010">LRKFRQAIGINVVLEENGDLESARLGARGLYKEIIANQRRRSRAYYLTDAVMYISLGAQIVIGAALTALGPLAKLHPTAITLLGITNTSIAGILALLKGQGLPDRLRKDQFEMRKVQDYIEETEARLVLAGDTLTLEEVDDAVQKVFLKFNAARDTAEMNRPDSYGHQPEGE</sequence>
<gene>
    <name evidence="3" type="ORF">OIDMADRAFT_80310</name>
</gene>
<accession>A0A0C3HFT0</accession>
<feature type="domain" description="SMODS and SLOG-associating 2TM effector" evidence="2">
    <location>
        <begin position="34"/>
        <end position="154"/>
    </location>
</feature>
<feature type="non-terminal residue" evidence="3">
    <location>
        <position position="1"/>
    </location>
</feature>
<reference evidence="3 4" key="1">
    <citation type="submission" date="2014-04" db="EMBL/GenBank/DDBJ databases">
        <authorList>
            <consortium name="DOE Joint Genome Institute"/>
            <person name="Kuo A."/>
            <person name="Martino E."/>
            <person name="Perotto S."/>
            <person name="Kohler A."/>
            <person name="Nagy L.G."/>
            <person name="Floudas D."/>
            <person name="Copeland A."/>
            <person name="Barry K.W."/>
            <person name="Cichocki N."/>
            <person name="Veneault-Fourrey C."/>
            <person name="LaButti K."/>
            <person name="Lindquist E.A."/>
            <person name="Lipzen A."/>
            <person name="Lundell T."/>
            <person name="Morin E."/>
            <person name="Murat C."/>
            <person name="Sun H."/>
            <person name="Tunlid A."/>
            <person name="Henrissat B."/>
            <person name="Grigoriev I.V."/>
            <person name="Hibbett D.S."/>
            <person name="Martin F."/>
            <person name="Nordberg H.P."/>
            <person name="Cantor M.N."/>
            <person name="Hua S.X."/>
        </authorList>
    </citation>
    <scope>NUCLEOTIDE SEQUENCE [LARGE SCALE GENOMIC DNA]</scope>
    <source>
        <strain evidence="3 4">Zn</strain>
    </source>
</reference>
<organism evidence="3 4">
    <name type="scientific">Oidiodendron maius (strain Zn)</name>
    <dbReference type="NCBI Taxonomy" id="913774"/>
    <lineage>
        <taxon>Eukaryota</taxon>
        <taxon>Fungi</taxon>
        <taxon>Dikarya</taxon>
        <taxon>Ascomycota</taxon>
        <taxon>Pezizomycotina</taxon>
        <taxon>Leotiomycetes</taxon>
        <taxon>Leotiomycetes incertae sedis</taxon>
        <taxon>Myxotrichaceae</taxon>
        <taxon>Oidiodendron</taxon>
    </lineage>
</organism>
<dbReference type="PANTHER" id="PTHR38793">
    <property type="entry name" value="SLATT_FUNGAL DOMAIN-CONTAINING PROTEIN-RELATED"/>
    <property type="match status" value="1"/>
</dbReference>
<dbReference type="Proteomes" id="UP000054321">
    <property type="component" value="Unassembled WGS sequence"/>
</dbReference>
<reference evidence="4" key="2">
    <citation type="submission" date="2015-01" db="EMBL/GenBank/DDBJ databases">
        <title>Evolutionary Origins and Diversification of the Mycorrhizal Mutualists.</title>
        <authorList>
            <consortium name="DOE Joint Genome Institute"/>
            <consortium name="Mycorrhizal Genomics Consortium"/>
            <person name="Kohler A."/>
            <person name="Kuo A."/>
            <person name="Nagy L.G."/>
            <person name="Floudas D."/>
            <person name="Copeland A."/>
            <person name="Barry K.W."/>
            <person name="Cichocki N."/>
            <person name="Veneault-Fourrey C."/>
            <person name="LaButti K."/>
            <person name="Lindquist E.A."/>
            <person name="Lipzen A."/>
            <person name="Lundell T."/>
            <person name="Morin E."/>
            <person name="Murat C."/>
            <person name="Riley R."/>
            <person name="Ohm R."/>
            <person name="Sun H."/>
            <person name="Tunlid A."/>
            <person name="Henrissat B."/>
            <person name="Grigoriev I.V."/>
            <person name="Hibbett D.S."/>
            <person name="Martin F."/>
        </authorList>
    </citation>
    <scope>NUCLEOTIDE SEQUENCE [LARGE SCALE GENOMIC DNA]</scope>
    <source>
        <strain evidence="4">Zn</strain>
    </source>
</reference>
<keyword evidence="1" id="KW-0472">Membrane</keyword>
<keyword evidence="1" id="KW-1133">Transmembrane helix</keyword>
<name>A0A0C3HFT0_OIDMZ</name>
<protein>
    <recommendedName>
        <fullName evidence="2">SMODS and SLOG-associating 2TM effector domain-containing protein</fullName>
    </recommendedName>
</protein>
<dbReference type="OrthoDB" id="4472872at2759"/>
<evidence type="ECO:0000256" key="1">
    <source>
        <dbReference type="SAM" id="Phobius"/>
    </source>
</evidence>
<dbReference type="Pfam" id="PF18142">
    <property type="entry name" value="SLATT_fungal"/>
    <property type="match status" value="1"/>
</dbReference>
<dbReference type="AlphaFoldDB" id="A0A0C3HFT0"/>
<dbReference type="NCBIfam" id="NF033635">
    <property type="entry name" value="SLATT_fungal"/>
    <property type="match status" value="1"/>
</dbReference>
<keyword evidence="1" id="KW-0812">Transmembrane</keyword>
<dbReference type="InParanoid" id="A0A0C3HFT0"/>
<evidence type="ECO:0000259" key="2">
    <source>
        <dbReference type="Pfam" id="PF18142"/>
    </source>
</evidence>
<dbReference type="InterPro" id="IPR041622">
    <property type="entry name" value="SLATT_fungi"/>
</dbReference>
<feature type="transmembrane region" description="Helical" evidence="1">
    <location>
        <begin position="79"/>
        <end position="97"/>
    </location>
</feature>